<evidence type="ECO:0000256" key="2">
    <source>
        <dbReference type="ARBA" id="ARBA00022491"/>
    </source>
</evidence>
<accession>A0A848KS12</accession>
<name>A0A848KS12_9ACTN</name>
<organism evidence="9 10">
    <name type="scientific">Gordonia asplenii</name>
    <dbReference type="NCBI Taxonomy" id="2725283"/>
    <lineage>
        <taxon>Bacteria</taxon>
        <taxon>Bacillati</taxon>
        <taxon>Actinomycetota</taxon>
        <taxon>Actinomycetes</taxon>
        <taxon>Mycobacteriales</taxon>
        <taxon>Gordoniaceae</taxon>
        <taxon>Gordonia</taxon>
    </lineage>
</organism>
<dbReference type="InterPro" id="IPR014036">
    <property type="entry name" value="DeoR-like_C"/>
</dbReference>
<keyword evidence="3" id="KW-0805">Transcription regulation</keyword>
<evidence type="ECO:0000256" key="6">
    <source>
        <dbReference type="ARBA" id="ARBA00024937"/>
    </source>
</evidence>
<dbReference type="SUPFAM" id="SSF46785">
    <property type="entry name" value="Winged helix' DNA-binding domain"/>
    <property type="match status" value="1"/>
</dbReference>
<gene>
    <name evidence="9" type="ORF">HH308_00280</name>
</gene>
<dbReference type="InterPro" id="IPR036388">
    <property type="entry name" value="WH-like_DNA-bd_sf"/>
</dbReference>
<dbReference type="AlphaFoldDB" id="A0A848KS12"/>
<evidence type="ECO:0000256" key="5">
    <source>
        <dbReference type="ARBA" id="ARBA00023163"/>
    </source>
</evidence>
<dbReference type="InterPro" id="IPR001034">
    <property type="entry name" value="DeoR_HTH"/>
</dbReference>
<evidence type="ECO:0000313" key="9">
    <source>
        <dbReference type="EMBL" id="NMN99654.1"/>
    </source>
</evidence>
<dbReference type="PROSITE" id="PS00894">
    <property type="entry name" value="HTH_DEOR_1"/>
    <property type="match status" value="1"/>
</dbReference>
<dbReference type="InterPro" id="IPR037171">
    <property type="entry name" value="NagB/RpiA_transferase-like"/>
</dbReference>
<evidence type="ECO:0000256" key="3">
    <source>
        <dbReference type="ARBA" id="ARBA00023015"/>
    </source>
</evidence>
<protein>
    <recommendedName>
        <fullName evidence="1">Lactose phosphotransferase system repressor</fullName>
    </recommendedName>
</protein>
<dbReference type="PANTHER" id="PTHR30363">
    <property type="entry name" value="HTH-TYPE TRANSCRIPTIONAL REGULATOR SRLR-RELATED"/>
    <property type="match status" value="1"/>
</dbReference>
<comment type="caution">
    <text evidence="9">The sequence shown here is derived from an EMBL/GenBank/DDBJ whole genome shotgun (WGS) entry which is preliminary data.</text>
</comment>
<dbReference type="SUPFAM" id="SSF100950">
    <property type="entry name" value="NagB/RpiA/CoA transferase-like"/>
    <property type="match status" value="1"/>
</dbReference>
<dbReference type="Gene3D" id="3.40.50.1360">
    <property type="match status" value="1"/>
</dbReference>
<evidence type="ECO:0000313" key="10">
    <source>
        <dbReference type="Proteomes" id="UP000550729"/>
    </source>
</evidence>
<proteinExistence type="predicted"/>
<dbReference type="GO" id="GO:0003677">
    <property type="term" value="F:DNA binding"/>
    <property type="evidence" value="ECO:0007669"/>
    <property type="project" value="UniProtKB-KW"/>
</dbReference>
<dbReference type="InterPro" id="IPR036390">
    <property type="entry name" value="WH_DNA-bd_sf"/>
</dbReference>
<feature type="domain" description="HTH deoR-type" evidence="8">
    <location>
        <begin position="3"/>
        <end position="58"/>
    </location>
</feature>
<dbReference type="EMBL" id="JABBNB010000001">
    <property type="protein sequence ID" value="NMN99654.1"/>
    <property type="molecule type" value="Genomic_DNA"/>
</dbReference>
<reference evidence="9 10" key="1">
    <citation type="submission" date="2020-04" db="EMBL/GenBank/DDBJ databases">
        <title>Gordonia sp. nov. TBRC 11910.</title>
        <authorList>
            <person name="Suriyachadkun C."/>
        </authorList>
    </citation>
    <scope>NUCLEOTIDE SEQUENCE [LARGE SCALE GENOMIC DNA]</scope>
    <source>
        <strain evidence="9 10">TBRC 11910</strain>
    </source>
</reference>
<comment type="function">
    <text evidence="6">Repressor of the lactose catabolism operon. Galactose-6-phosphate is the inducer.</text>
</comment>
<dbReference type="Pfam" id="PF08220">
    <property type="entry name" value="HTH_DeoR"/>
    <property type="match status" value="1"/>
</dbReference>
<dbReference type="Proteomes" id="UP000550729">
    <property type="component" value="Unassembled WGS sequence"/>
</dbReference>
<dbReference type="PRINTS" id="PR00037">
    <property type="entry name" value="HTHLACR"/>
</dbReference>
<evidence type="ECO:0000256" key="1">
    <source>
        <dbReference type="ARBA" id="ARBA00021390"/>
    </source>
</evidence>
<dbReference type="Gene3D" id="1.10.10.10">
    <property type="entry name" value="Winged helix-like DNA-binding domain superfamily/Winged helix DNA-binding domain"/>
    <property type="match status" value="1"/>
</dbReference>
<dbReference type="GO" id="GO:0003700">
    <property type="term" value="F:DNA-binding transcription factor activity"/>
    <property type="evidence" value="ECO:0007669"/>
    <property type="project" value="InterPro"/>
</dbReference>
<dbReference type="PROSITE" id="PS51000">
    <property type="entry name" value="HTH_DEOR_2"/>
    <property type="match status" value="1"/>
</dbReference>
<evidence type="ECO:0000256" key="4">
    <source>
        <dbReference type="ARBA" id="ARBA00023125"/>
    </source>
</evidence>
<dbReference type="Pfam" id="PF00455">
    <property type="entry name" value="DeoRC"/>
    <property type="match status" value="1"/>
</dbReference>
<keyword evidence="4" id="KW-0238">DNA-binding</keyword>
<evidence type="ECO:0000256" key="7">
    <source>
        <dbReference type="SAM" id="MobiDB-lite"/>
    </source>
</evidence>
<feature type="region of interest" description="Disordered" evidence="7">
    <location>
        <begin position="247"/>
        <end position="271"/>
    </location>
</feature>
<keyword evidence="5" id="KW-0804">Transcription</keyword>
<dbReference type="SMART" id="SM00420">
    <property type="entry name" value="HTH_DEOR"/>
    <property type="match status" value="1"/>
</dbReference>
<dbReference type="InterPro" id="IPR050313">
    <property type="entry name" value="Carb_Metab_HTH_regulators"/>
</dbReference>
<sequence length="271" mass="28889">MGTVERQARIVAMVRAQESVEIGELTKTLDVSRETVRKDLYQLDRAGLLTKVRGGAVLTSGNHETAYVARRTSHAAAKRAIARAAAQLVGPADTVFLDYGTTTYAIAEELVQLEGITVVTNALPIANLLVPNVGITVILPGGVVRANEGSVYGPLTENNLAQLHMDWGFFGCGGVHRTNGVTNHDMFETAISRLAIAHSTKVILVADHTKFGVAAQNKTAELNTFDLVITDSQAPADILGHLRDIGVPTDVVDPSTSDPEPAQTERGEDSQ</sequence>
<keyword evidence="2" id="KW-0678">Repressor</keyword>
<keyword evidence="10" id="KW-1185">Reference proteome</keyword>
<dbReference type="InterPro" id="IPR018356">
    <property type="entry name" value="Tscrpt_reg_HTH_DeoR_CS"/>
</dbReference>
<dbReference type="PANTHER" id="PTHR30363:SF4">
    <property type="entry name" value="GLYCEROL-3-PHOSPHATE REGULON REPRESSOR"/>
    <property type="match status" value="1"/>
</dbReference>
<evidence type="ECO:0000259" key="8">
    <source>
        <dbReference type="PROSITE" id="PS51000"/>
    </source>
</evidence>
<dbReference type="SMART" id="SM01134">
    <property type="entry name" value="DeoRC"/>
    <property type="match status" value="1"/>
</dbReference>